<accession>A0A517SUD0</accession>
<dbReference type="EMBL" id="CP036272">
    <property type="protein sequence ID" value="QDT59736.1"/>
    <property type="molecule type" value="Genomic_DNA"/>
</dbReference>
<keyword evidence="1" id="KW-0472">Membrane</keyword>
<feature type="transmembrane region" description="Helical" evidence="1">
    <location>
        <begin position="88"/>
        <end position="109"/>
    </location>
</feature>
<evidence type="ECO:0000313" key="3">
    <source>
        <dbReference type="Proteomes" id="UP000315003"/>
    </source>
</evidence>
<keyword evidence="1" id="KW-1133">Transmembrane helix</keyword>
<sequence>MIEEQLLNLLQQVRDDGDASARTELNDLLRDQPEARTIMARMLVDEQALVHHLRDESIVSILDAEGQVSKIQPRLTPVMRLLAWPQQVAVALLVGAVVGLLSAGVVWAVNSPRSQAIELRVANGDFESFSGPVPTGIPSQFGIWGGNPAEVVEDVDGNRVLRFLKTGNVNGDPDDFASNCSVFQLVDLSSFRQHWGASGGNAQVTLNLSACLHRQAAPNDSEFSRLTGSCRIFLFNVEPQAIRESWPQLVREDGIGFGKKAIELLPGDQPATITASCLLEPDATVALIVIAASTGTRAAPVELGGYFVDQVQLTAVRHPALPVHFVK</sequence>
<proteinExistence type="predicted"/>
<name>A0A517SUD0_9BACT</name>
<dbReference type="RefSeq" id="WP_145271808.1">
    <property type="nucleotide sequence ID" value="NZ_CP036272.1"/>
</dbReference>
<keyword evidence="1" id="KW-0812">Transmembrane</keyword>
<protein>
    <submittedName>
        <fullName evidence="2">Uncharacterized protein</fullName>
    </submittedName>
</protein>
<evidence type="ECO:0000313" key="2">
    <source>
        <dbReference type="EMBL" id="QDT59736.1"/>
    </source>
</evidence>
<reference evidence="2 3" key="1">
    <citation type="submission" date="2019-02" db="EMBL/GenBank/DDBJ databases">
        <title>Deep-cultivation of Planctomycetes and their phenomic and genomic characterization uncovers novel biology.</title>
        <authorList>
            <person name="Wiegand S."/>
            <person name="Jogler M."/>
            <person name="Boedeker C."/>
            <person name="Pinto D."/>
            <person name="Vollmers J."/>
            <person name="Rivas-Marin E."/>
            <person name="Kohn T."/>
            <person name="Peeters S.H."/>
            <person name="Heuer A."/>
            <person name="Rast P."/>
            <person name="Oberbeckmann S."/>
            <person name="Bunk B."/>
            <person name="Jeske O."/>
            <person name="Meyerdierks A."/>
            <person name="Storesund J.E."/>
            <person name="Kallscheuer N."/>
            <person name="Luecker S."/>
            <person name="Lage O.M."/>
            <person name="Pohl T."/>
            <person name="Merkel B.J."/>
            <person name="Hornburger P."/>
            <person name="Mueller R.-W."/>
            <person name="Bruemmer F."/>
            <person name="Labrenz M."/>
            <person name="Spormann A.M."/>
            <person name="Op den Camp H."/>
            <person name="Overmann J."/>
            <person name="Amann R."/>
            <person name="Jetten M.S.M."/>
            <person name="Mascher T."/>
            <person name="Medema M.H."/>
            <person name="Devos D.P."/>
            <person name="Kaster A.-K."/>
            <person name="Ovreas L."/>
            <person name="Rohde M."/>
            <person name="Galperin M.Y."/>
            <person name="Jogler C."/>
        </authorList>
    </citation>
    <scope>NUCLEOTIDE SEQUENCE [LARGE SCALE GENOMIC DNA]</scope>
    <source>
        <strain evidence="2 3">SV_7m_r</strain>
    </source>
</reference>
<organism evidence="2 3">
    <name type="scientific">Stieleria bergensis</name>
    <dbReference type="NCBI Taxonomy" id="2528025"/>
    <lineage>
        <taxon>Bacteria</taxon>
        <taxon>Pseudomonadati</taxon>
        <taxon>Planctomycetota</taxon>
        <taxon>Planctomycetia</taxon>
        <taxon>Pirellulales</taxon>
        <taxon>Pirellulaceae</taxon>
        <taxon>Stieleria</taxon>
    </lineage>
</organism>
<evidence type="ECO:0000256" key="1">
    <source>
        <dbReference type="SAM" id="Phobius"/>
    </source>
</evidence>
<keyword evidence="3" id="KW-1185">Reference proteome</keyword>
<dbReference type="Proteomes" id="UP000315003">
    <property type="component" value="Chromosome"/>
</dbReference>
<gene>
    <name evidence="2" type="ORF">SV7mr_22450</name>
</gene>
<dbReference type="AlphaFoldDB" id="A0A517SUD0"/>